<sequence>MDIRLPGKIETERLVLRSPLLADADVIFDAYAQDAEVCRYMVWTPHTDAGATQLFIASCIEAWQANLRFAYIITERGLNTPLGMLEARLLNTTIDIGYVLARAHWGKSMMPEAIEALSSIVLANPKLFRIQATCDVENIPSQRTLEKAGFLREKRLERHTIHPNISPEPRACLMYAKTR</sequence>
<evidence type="ECO:0000313" key="2">
    <source>
        <dbReference type="EMBL" id="MEC5386341.1"/>
    </source>
</evidence>
<reference evidence="2 3" key="1">
    <citation type="submission" date="2024-01" db="EMBL/GenBank/DDBJ databases">
        <title>Uliginosibacterium soil sp. nov.</title>
        <authorList>
            <person name="Lv Y."/>
        </authorList>
    </citation>
    <scope>NUCLEOTIDE SEQUENCE [LARGE SCALE GENOMIC DNA]</scope>
    <source>
        <strain evidence="2 3">H3</strain>
    </source>
</reference>
<dbReference type="GO" id="GO:0016740">
    <property type="term" value="F:transferase activity"/>
    <property type="evidence" value="ECO:0007669"/>
    <property type="project" value="UniProtKB-KW"/>
</dbReference>
<gene>
    <name evidence="2" type="ORF">VVD49_11450</name>
</gene>
<dbReference type="InterPro" id="IPR051908">
    <property type="entry name" value="Ribosomal_N-acetyltransferase"/>
</dbReference>
<proteinExistence type="predicted"/>
<dbReference type="SUPFAM" id="SSF55729">
    <property type="entry name" value="Acyl-CoA N-acyltransferases (Nat)"/>
    <property type="match status" value="1"/>
</dbReference>
<dbReference type="Proteomes" id="UP001331561">
    <property type="component" value="Unassembled WGS sequence"/>
</dbReference>
<keyword evidence="3" id="KW-1185">Reference proteome</keyword>
<dbReference type="EC" id="2.-.-.-" evidence="2"/>
<evidence type="ECO:0000313" key="3">
    <source>
        <dbReference type="Proteomes" id="UP001331561"/>
    </source>
</evidence>
<dbReference type="Gene3D" id="3.40.630.30">
    <property type="match status" value="1"/>
</dbReference>
<dbReference type="PANTHER" id="PTHR43441:SF11">
    <property type="entry name" value="RIBOSOMAL-PROTEIN-SERINE ACETYLTRANSFERASE"/>
    <property type="match status" value="1"/>
</dbReference>
<accession>A0ABU6K3S7</accession>
<dbReference type="RefSeq" id="WP_327599309.1">
    <property type="nucleotide sequence ID" value="NZ_JAYXHS010000002.1"/>
</dbReference>
<organism evidence="2 3">
    <name type="scientific">Uliginosibacterium silvisoli</name>
    <dbReference type="NCBI Taxonomy" id="3114758"/>
    <lineage>
        <taxon>Bacteria</taxon>
        <taxon>Pseudomonadati</taxon>
        <taxon>Pseudomonadota</taxon>
        <taxon>Betaproteobacteria</taxon>
        <taxon>Rhodocyclales</taxon>
        <taxon>Zoogloeaceae</taxon>
        <taxon>Uliginosibacterium</taxon>
    </lineage>
</organism>
<comment type="caution">
    <text evidence="2">The sequence shown here is derived from an EMBL/GenBank/DDBJ whole genome shotgun (WGS) entry which is preliminary data.</text>
</comment>
<dbReference type="InterPro" id="IPR016181">
    <property type="entry name" value="Acyl_CoA_acyltransferase"/>
</dbReference>
<keyword evidence="2" id="KW-0808">Transferase</keyword>
<dbReference type="EMBL" id="JAYXHS010000002">
    <property type="protein sequence ID" value="MEC5386341.1"/>
    <property type="molecule type" value="Genomic_DNA"/>
</dbReference>
<feature type="domain" description="N-acetyltransferase" evidence="1">
    <location>
        <begin position="14"/>
        <end position="179"/>
    </location>
</feature>
<dbReference type="PROSITE" id="PS51186">
    <property type="entry name" value="GNAT"/>
    <property type="match status" value="1"/>
</dbReference>
<evidence type="ECO:0000259" key="1">
    <source>
        <dbReference type="PROSITE" id="PS51186"/>
    </source>
</evidence>
<name>A0ABU6K3S7_9RHOO</name>
<dbReference type="Pfam" id="PF13302">
    <property type="entry name" value="Acetyltransf_3"/>
    <property type="match status" value="1"/>
</dbReference>
<dbReference type="PANTHER" id="PTHR43441">
    <property type="entry name" value="RIBOSOMAL-PROTEIN-SERINE ACETYLTRANSFERASE"/>
    <property type="match status" value="1"/>
</dbReference>
<dbReference type="InterPro" id="IPR000182">
    <property type="entry name" value="GNAT_dom"/>
</dbReference>
<protein>
    <submittedName>
        <fullName evidence="2">GNAT family protein</fullName>
        <ecNumber evidence="2">2.-.-.-</ecNumber>
    </submittedName>
</protein>